<dbReference type="PROSITE" id="PS50102">
    <property type="entry name" value="RRM"/>
    <property type="match status" value="1"/>
</dbReference>
<evidence type="ECO:0000256" key="1">
    <source>
        <dbReference type="ARBA" id="ARBA00022884"/>
    </source>
</evidence>
<feature type="compositionally biased region" description="Basic and acidic residues" evidence="3">
    <location>
        <begin position="399"/>
        <end position="429"/>
    </location>
</feature>
<evidence type="ECO:0000256" key="3">
    <source>
        <dbReference type="SAM" id="MobiDB-lite"/>
    </source>
</evidence>
<dbReference type="InterPro" id="IPR002075">
    <property type="entry name" value="NTF2_dom"/>
</dbReference>
<feature type="compositionally biased region" description="Low complexity" evidence="3">
    <location>
        <begin position="322"/>
        <end position="333"/>
    </location>
</feature>
<feature type="region of interest" description="Disordered" evidence="3">
    <location>
        <begin position="161"/>
        <end position="180"/>
    </location>
</feature>
<feature type="region of interest" description="Disordered" evidence="3">
    <location>
        <begin position="633"/>
        <end position="693"/>
    </location>
</feature>
<dbReference type="InterPro" id="IPR012677">
    <property type="entry name" value="Nucleotide-bd_a/b_plait_sf"/>
</dbReference>
<dbReference type="InterPro" id="IPR018222">
    <property type="entry name" value="Nuclear_transport_factor_2_euk"/>
</dbReference>
<protein>
    <recommendedName>
        <fullName evidence="8">NTF2 domain-containing protein</fullName>
    </recommendedName>
</protein>
<dbReference type="SUPFAM" id="SSF54928">
    <property type="entry name" value="RNA-binding domain, RBD"/>
    <property type="match status" value="1"/>
</dbReference>
<dbReference type="PANTHER" id="PTHR10693:SF20">
    <property type="entry name" value="AT27578P"/>
    <property type="match status" value="1"/>
</dbReference>
<organism evidence="6 7">
    <name type="scientific">Apiospora saccharicola</name>
    <dbReference type="NCBI Taxonomy" id="335842"/>
    <lineage>
        <taxon>Eukaryota</taxon>
        <taxon>Fungi</taxon>
        <taxon>Dikarya</taxon>
        <taxon>Ascomycota</taxon>
        <taxon>Pezizomycotina</taxon>
        <taxon>Sordariomycetes</taxon>
        <taxon>Xylariomycetidae</taxon>
        <taxon>Amphisphaeriales</taxon>
        <taxon>Apiosporaceae</taxon>
        <taxon>Apiospora</taxon>
    </lineage>
</organism>
<dbReference type="Gene3D" id="3.30.70.330">
    <property type="match status" value="1"/>
</dbReference>
<dbReference type="Pfam" id="PF02136">
    <property type="entry name" value="NTF2"/>
    <property type="match status" value="1"/>
</dbReference>
<evidence type="ECO:0000313" key="7">
    <source>
        <dbReference type="Proteomes" id="UP001446871"/>
    </source>
</evidence>
<feature type="compositionally biased region" description="Low complexity" evidence="3">
    <location>
        <begin position="468"/>
        <end position="520"/>
    </location>
</feature>
<dbReference type="Gene3D" id="3.10.450.50">
    <property type="match status" value="1"/>
</dbReference>
<dbReference type="InterPro" id="IPR032710">
    <property type="entry name" value="NTF2-like_dom_sf"/>
</dbReference>
<feature type="domain" description="NTF2" evidence="5">
    <location>
        <begin position="188"/>
        <end position="305"/>
    </location>
</feature>
<feature type="region of interest" description="Disordered" evidence="3">
    <location>
        <begin position="311"/>
        <end position="333"/>
    </location>
</feature>
<comment type="caution">
    <text evidence="6">The sequence shown here is derived from an EMBL/GenBank/DDBJ whole genome shotgun (WGS) entry which is preliminary data.</text>
</comment>
<dbReference type="Proteomes" id="UP001446871">
    <property type="component" value="Unassembled WGS sequence"/>
</dbReference>
<dbReference type="SMART" id="SM00360">
    <property type="entry name" value="RRM"/>
    <property type="match status" value="1"/>
</dbReference>
<dbReference type="Pfam" id="PF00076">
    <property type="entry name" value="RRM_1"/>
    <property type="match status" value="1"/>
</dbReference>
<dbReference type="PANTHER" id="PTHR10693">
    <property type="entry name" value="RAS GTPASE-ACTIVATING PROTEIN-BINDING PROTEIN"/>
    <property type="match status" value="1"/>
</dbReference>
<keyword evidence="7" id="KW-1185">Reference proteome</keyword>
<feature type="compositionally biased region" description="Basic residues" evidence="3">
    <location>
        <begin position="127"/>
        <end position="140"/>
    </location>
</feature>
<feature type="domain" description="RRM" evidence="4">
    <location>
        <begin position="557"/>
        <end position="628"/>
    </location>
</feature>
<feature type="compositionally biased region" description="Low complexity" evidence="3">
    <location>
        <begin position="440"/>
        <end position="453"/>
    </location>
</feature>
<dbReference type="PROSITE" id="PS50177">
    <property type="entry name" value="NTF2_DOMAIN"/>
    <property type="match status" value="1"/>
</dbReference>
<proteinExistence type="predicted"/>
<dbReference type="SUPFAM" id="SSF54427">
    <property type="entry name" value="NTF2-like"/>
    <property type="match status" value="1"/>
</dbReference>
<name>A0ABR1TIJ1_9PEZI</name>
<reference evidence="6 7" key="1">
    <citation type="submission" date="2023-01" db="EMBL/GenBank/DDBJ databases">
        <title>Analysis of 21 Apiospora genomes using comparative genomics revels a genus with tremendous synthesis potential of carbohydrate active enzymes and secondary metabolites.</title>
        <authorList>
            <person name="Sorensen T."/>
        </authorList>
    </citation>
    <scope>NUCLEOTIDE SEQUENCE [LARGE SCALE GENOMIC DNA]</scope>
    <source>
        <strain evidence="6 7">CBS 83171</strain>
    </source>
</reference>
<feature type="compositionally biased region" description="Acidic residues" evidence="3">
    <location>
        <begin position="311"/>
        <end position="321"/>
    </location>
</feature>
<evidence type="ECO:0000256" key="2">
    <source>
        <dbReference type="PROSITE-ProRule" id="PRU00176"/>
    </source>
</evidence>
<evidence type="ECO:0000259" key="5">
    <source>
        <dbReference type="PROSITE" id="PS50177"/>
    </source>
</evidence>
<keyword evidence="1 2" id="KW-0694">RNA-binding</keyword>
<dbReference type="EMBL" id="JAQQWM010000009">
    <property type="protein sequence ID" value="KAK8046449.1"/>
    <property type="molecule type" value="Genomic_DNA"/>
</dbReference>
<evidence type="ECO:0000313" key="6">
    <source>
        <dbReference type="EMBL" id="KAK8046449.1"/>
    </source>
</evidence>
<sequence>MLLRADFPHWRQAGAGGVPVLKRRTSTFPDWTNSGQVPYTVPEAFGKIKKSPPLWRRFLPLPPPTSFDYLLFFFYQAKANESPLCTARPPLRPRQKLSAALVNSRLCVFVEAPDNTSHLLPTLSPPTHRHRTHHRRKHGNQRQVHLLAKKARPLSVRALTNQTTGASTTPDQSNVSTTSNSNLGKDEVAWYFVEQYYTTLSKSPEKLHLFYSKRSQLVYGKEAEVSTVSVGRQEIQERIKSLDFKEDTKVRISNVDSQTSFDNIVIQVIGESSNKTGEDPKKFVQTFVLAQQPSGYFVLNDILRYVDDGAVEEEQTEEAPAAEETPAEQPTTAVPETIEPAAEPVAAEPAAEEAAPAASLDPAVVDQKLEEVGASGKDASVNGDAAADQSVDATPAAETAEKTEAAKPDPEALAREVEAETTQEPEKPTDPSPTPVATRQAQPPAAAPAKPAQPAQPPKPMTWAGRIAAAAAANAPKPAVPLAKPAAPAAAAAPAQARPATQTSAPAAQPAAKTPAPAQASEPADTKESTEWQTAGGDNKRARPQSISAPRAEKEGTLGYVKYVTEKVESEELRNALAAHGELVYFDINRQKSCAFVEFANPAGYNAAAAANPHLVNGESIVVEPRRPKASAYGGANYSNTGRGNAASRGGRGGMDGGRAGGQGGRGNFGGQGRGRGGMPRGGARGASQAANA</sequence>
<dbReference type="InterPro" id="IPR039539">
    <property type="entry name" value="Ras_GTPase_bind_prot"/>
</dbReference>
<feature type="compositionally biased region" description="Gly residues" evidence="3">
    <location>
        <begin position="650"/>
        <end position="685"/>
    </location>
</feature>
<dbReference type="InterPro" id="IPR000504">
    <property type="entry name" value="RRM_dom"/>
</dbReference>
<accession>A0ABR1TIJ1</accession>
<feature type="region of interest" description="Disordered" evidence="3">
    <location>
        <begin position="375"/>
        <end position="553"/>
    </location>
</feature>
<gene>
    <name evidence="6" type="ORF">PG996_014513</name>
</gene>
<evidence type="ECO:0008006" key="8">
    <source>
        <dbReference type="Google" id="ProtNLM"/>
    </source>
</evidence>
<dbReference type="InterPro" id="IPR035979">
    <property type="entry name" value="RBD_domain_sf"/>
</dbReference>
<feature type="region of interest" description="Disordered" evidence="3">
    <location>
        <begin position="119"/>
        <end position="144"/>
    </location>
</feature>
<evidence type="ECO:0000259" key="4">
    <source>
        <dbReference type="PROSITE" id="PS50102"/>
    </source>
</evidence>
<dbReference type="CDD" id="cd00780">
    <property type="entry name" value="NTF2"/>
    <property type="match status" value="1"/>
</dbReference>